<evidence type="ECO:0000313" key="1">
    <source>
        <dbReference type="EMBL" id="BAU82468.1"/>
    </source>
</evidence>
<gene>
    <name evidence="1" type="ORF">SLA_1529</name>
</gene>
<dbReference type="AlphaFoldDB" id="A0A169N8W3"/>
<protein>
    <submittedName>
        <fullName evidence="1">Uncharacterized protein</fullName>
    </submittedName>
</protein>
<dbReference type="EMBL" id="AP017424">
    <property type="protein sequence ID" value="BAU82468.1"/>
    <property type="molecule type" value="Genomic_DNA"/>
</dbReference>
<accession>A0A169N8W3</accession>
<name>A0A169N8W3_STRLU</name>
<organism evidence="1 2">
    <name type="scientific">Streptomyces laurentii</name>
    <dbReference type="NCBI Taxonomy" id="39478"/>
    <lineage>
        <taxon>Bacteria</taxon>
        <taxon>Bacillati</taxon>
        <taxon>Actinomycetota</taxon>
        <taxon>Actinomycetes</taxon>
        <taxon>Kitasatosporales</taxon>
        <taxon>Streptomycetaceae</taxon>
        <taxon>Streptomyces</taxon>
    </lineage>
</organism>
<keyword evidence="2" id="KW-1185">Reference proteome</keyword>
<reference evidence="1 2" key="1">
    <citation type="journal article" date="2016" name="Genome Announc.">
        <title>Complete Genome Sequence of Thiostrepton-Producing Streptomyces laurentii ATCC 31255.</title>
        <authorList>
            <person name="Doi K."/>
            <person name="Fujino Y."/>
            <person name="Nagayoshi Y."/>
            <person name="Ohshima T."/>
            <person name="Ogata S."/>
        </authorList>
    </citation>
    <scope>NUCLEOTIDE SEQUENCE [LARGE SCALE GENOMIC DNA]</scope>
    <source>
        <strain evidence="1 2">ATCC 31255</strain>
    </source>
</reference>
<proteinExistence type="predicted"/>
<sequence>MTVKVSVFWVKGKTAAATKAATAATCRCAEAMAETRLTRPDLLRAAATKPARIR</sequence>
<evidence type="ECO:0000313" key="2">
    <source>
        <dbReference type="Proteomes" id="UP000217676"/>
    </source>
</evidence>
<dbReference type="Proteomes" id="UP000217676">
    <property type="component" value="Chromosome"/>
</dbReference>
<dbReference type="KEGG" id="slau:SLA_1529"/>